<dbReference type="NCBIfam" id="TIGR02152">
    <property type="entry name" value="D_ribokin_bact"/>
    <property type="match status" value="1"/>
</dbReference>
<comment type="similarity">
    <text evidence="12">Belongs to the carbohydrate kinase PfkB family. Ribokinase subfamily.</text>
</comment>
<feature type="binding site" evidence="12">
    <location>
        <position position="270"/>
    </location>
    <ligand>
        <name>K(+)</name>
        <dbReference type="ChEBI" id="CHEBI:29103"/>
    </ligand>
</feature>
<dbReference type="GO" id="GO:0005829">
    <property type="term" value="C:cytosol"/>
    <property type="evidence" value="ECO:0007669"/>
    <property type="project" value="TreeGrafter"/>
</dbReference>
<evidence type="ECO:0000256" key="12">
    <source>
        <dbReference type="HAMAP-Rule" id="MF_01987"/>
    </source>
</evidence>
<comment type="activity regulation">
    <text evidence="12">Activated by a monovalent cation that binds near, but not in, the active site. The most likely occupant of the site in vivo is potassium. Ion binding induces a conformational change that may alter substrate affinity.</text>
</comment>
<keyword evidence="8 12" id="KW-0067">ATP-binding</keyword>
<comment type="subcellular location">
    <subcellularLocation>
        <location evidence="12">Cytoplasm</location>
    </subcellularLocation>
</comment>
<dbReference type="SUPFAM" id="SSF53613">
    <property type="entry name" value="Ribokinase-like"/>
    <property type="match status" value="1"/>
</dbReference>
<feature type="active site" description="Proton acceptor" evidence="12">
    <location>
        <position position="240"/>
    </location>
</feature>
<evidence type="ECO:0000256" key="10">
    <source>
        <dbReference type="ARBA" id="ARBA00022958"/>
    </source>
</evidence>
<dbReference type="CDD" id="cd01174">
    <property type="entry name" value="ribokinase"/>
    <property type="match status" value="1"/>
</dbReference>
<evidence type="ECO:0000256" key="6">
    <source>
        <dbReference type="ARBA" id="ARBA00022741"/>
    </source>
</evidence>
<reference evidence="14 17" key="2">
    <citation type="submission" date="2021-01" db="EMBL/GenBank/DDBJ databases">
        <title>FDA dAtabase for Regulatory Grade micrObial Sequences (FDA-ARGOS): Supporting development and validation of Infectious Disease Dx tests.</title>
        <authorList>
            <person name="Sproer C."/>
            <person name="Gronow S."/>
            <person name="Severitt S."/>
            <person name="Schroder I."/>
            <person name="Tallon L."/>
            <person name="Sadzewicz L."/>
            <person name="Zhao X."/>
            <person name="Boylan J."/>
            <person name="Ott S."/>
            <person name="Bowen H."/>
            <person name="Vavikolanu K."/>
            <person name="Mehta A."/>
            <person name="Aluvathingal J."/>
            <person name="Nadendla S."/>
            <person name="Lowell S."/>
            <person name="Myers T."/>
            <person name="Yan Y."/>
            <person name="Sichtig H."/>
        </authorList>
    </citation>
    <scope>NUCLEOTIDE SEQUENCE [LARGE SCALE GENOMIC DNA]</scope>
    <source>
        <strain evidence="14 17">FDAARGOS_1148</strain>
    </source>
</reference>
<evidence type="ECO:0000256" key="1">
    <source>
        <dbReference type="ARBA" id="ARBA00005380"/>
    </source>
</evidence>
<dbReference type="PANTHER" id="PTHR10584">
    <property type="entry name" value="SUGAR KINASE"/>
    <property type="match status" value="1"/>
</dbReference>
<comment type="catalytic activity">
    <reaction evidence="12">
        <text>D-ribose + ATP = D-ribose 5-phosphate + ADP + H(+)</text>
        <dbReference type="Rhea" id="RHEA:13697"/>
        <dbReference type="ChEBI" id="CHEBI:15378"/>
        <dbReference type="ChEBI" id="CHEBI:30616"/>
        <dbReference type="ChEBI" id="CHEBI:47013"/>
        <dbReference type="ChEBI" id="CHEBI:78346"/>
        <dbReference type="ChEBI" id="CHEBI:456216"/>
        <dbReference type="EC" id="2.7.1.15"/>
    </reaction>
</comment>
<dbReference type="InterPro" id="IPR011877">
    <property type="entry name" value="Ribokinase"/>
</dbReference>
<dbReference type="Proteomes" id="UP000595942">
    <property type="component" value="Chromosome"/>
</dbReference>
<feature type="binding site" evidence="12">
    <location>
        <begin position="39"/>
        <end position="43"/>
    </location>
    <ligand>
        <name>substrate</name>
    </ligand>
</feature>
<keyword evidence="5 12" id="KW-0479">Metal-binding</keyword>
<keyword evidence="12" id="KW-0963">Cytoplasm</keyword>
<dbReference type="EMBL" id="CP068073">
    <property type="protein sequence ID" value="QQS83929.1"/>
    <property type="molecule type" value="Genomic_DNA"/>
</dbReference>
<dbReference type="GO" id="GO:0005524">
    <property type="term" value="F:ATP binding"/>
    <property type="evidence" value="ECO:0007669"/>
    <property type="project" value="UniProtKB-UniRule"/>
</dbReference>
<evidence type="ECO:0000259" key="13">
    <source>
        <dbReference type="Pfam" id="PF00294"/>
    </source>
</evidence>
<organism evidence="15 16">
    <name type="scientific">Staphylococcus condimenti</name>
    <dbReference type="NCBI Taxonomy" id="70255"/>
    <lineage>
        <taxon>Bacteria</taxon>
        <taxon>Bacillati</taxon>
        <taxon>Bacillota</taxon>
        <taxon>Bacilli</taxon>
        <taxon>Bacillales</taxon>
        <taxon>Staphylococcaceae</taxon>
        <taxon>Staphylococcus</taxon>
    </lineage>
</organism>
<dbReference type="AlphaFoldDB" id="A0A143PDE9"/>
<dbReference type="PANTHER" id="PTHR10584:SF166">
    <property type="entry name" value="RIBOKINASE"/>
    <property type="match status" value="1"/>
</dbReference>
<dbReference type="Pfam" id="PF00294">
    <property type="entry name" value="PfkB"/>
    <property type="match status" value="1"/>
</dbReference>
<dbReference type="KEGG" id="scv:A4G25_11945"/>
<evidence type="ECO:0000313" key="16">
    <source>
        <dbReference type="Proteomes" id="UP000293854"/>
    </source>
</evidence>
<evidence type="ECO:0000256" key="8">
    <source>
        <dbReference type="ARBA" id="ARBA00022840"/>
    </source>
</evidence>
<keyword evidence="7 12" id="KW-0418">Kinase</keyword>
<evidence type="ECO:0000256" key="4">
    <source>
        <dbReference type="ARBA" id="ARBA00022679"/>
    </source>
</evidence>
<feature type="binding site" evidence="12">
    <location>
        <begin position="239"/>
        <end position="240"/>
    </location>
    <ligand>
        <name>ATP</name>
        <dbReference type="ChEBI" id="CHEBI:30616"/>
    </ligand>
</feature>
<comment type="cofactor">
    <cofactor evidence="12">
        <name>Mg(2+)</name>
        <dbReference type="ChEBI" id="CHEBI:18420"/>
    </cofactor>
    <text evidence="12">Requires a divalent cation, most likely magnesium in vivo, as an electrophilic catalyst to aid phosphoryl group transfer. It is the chelate of the metal and the nucleotide that is the actual substrate.</text>
</comment>
<feature type="binding site" evidence="12">
    <location>
        <position position="240"/>
    </location>
    <ligand>
        <name>substrate</name>
    </ligand>
</feature>
<feature type="domain" description="Carbohydrate kinase PfkB" evidence="13">
    <location>
        <begin position="1"/>
        <end position="281"/>
    </location>
</feature>
<feature type="binding site" evidence="12">
    <location>
        <position position="275"/>
    </location>
    <ligand>
        <name>K(+)</name>
        <dbReference type="ChEBI" id="CHEBI:29103"/>
    </ligand>
</feature>
<accession>A0A143PDE9</accession>
<dbReference type="InterPro" id="IPR011611">
    <property type="entry name" value="PfkB_dom"/>
</dbReference>
<proteinExistence type="inferred from homology"/>
<comment type="caution">
    <text evidence="12">Lacks conserved residue(s) required for the propagation of feature annotation.</text>
</comment>
<dbReference type="EMBL" id="RQTE01000055">
    <property type="protein sequence ID" value="RZI03639.1"/>
    <property type="molecule type" value="Genomic_DNA"/>
</dbReference>
<keyword evidence="6 12" id="KW-0547">Nucleotide-binding</keyword>
<dbReference type="RefSeq" id="WP_047132317.1">
    <property type="nucleotide sequence ID" value="NZ_CP015114.1"/>
</dbReference>
<keyword evidence="4 12" id="KW-0808">Transferase</keyword>
<gene>
    <name evidence="12 15" type="primary">rbsK</name>
    <name evidence="15" type="ORF">EIG99_02875</name>
    <name evidence="14" type="ORF">I6J05_06520</name>
</gene>
<evidence type="ECO:0000256" key="5">
    <source>
        <dbReference type="ARBA" id="ARBA00022723"/>
    </source>
</evidence>
<name>A0A143PDE9_9STAP</name>
<dbReference type="GO" id="GO:0019303">
    <property type="term" value="P:D-ribose catabolic process"/>
    <property type="evidence" value="ECO:0007669"/>
    <property type="project" value="UniProtKB-UniRule"/>
</dbReference>
<evidence type="ECO:0000256" key="2">
    <source>
        <dbReference type="ARBA" id="ARBA00012035"/>
    </source>
</evidence>
<dbReference type="UniPathway" id="UPA00916">
    <property type="reaction ID" value="UER00889"/>
</dbReference>
<dbReference type="PROSITE" id="PS00584">
    <property type="entry name" value="PFKB_KINASES_2"/>
    <property type="match status" value="1"/>
</dbReference>
<sequence length="287" mass="30919">MKKIIVIGSASIDLVVQTNKIPDTGETVLGEAFFTTPGGKGANQAVAAARLYDEVYMIGAVGDDVYGREILDNLIKNGVDVSHMDVIQNEVSGTAHITLFEEDNRIIVVPSANQHVLPETVLPKLEEFTSGDIILLQQEIPAKTVEAVINFASENGLKVMLNPAPYRKINVDLVDKVDWLTPNETESALLFEGKIDKGLISYPNKLIVTQGAKGATYYDNKLILVPGIERKVVDTTGAGDTFNGALAVGLIENRNFKDAILFANKAASFSVTGLGAQGAMPYRSQIE</sequence>
<feature type="binding site" evidence="12">
    <location>
        <position position="183"/>
    </location>
    <ligand>
        <name>ATP</name>
        <dbReference type="ChEBI" id="CHEBI:30616"/>
    </ligand>
</feature>
<evidence type="ECO:0000313" key="17">
    <source>
        <dbReference type="Proteomes" id="UP000595942"/>
    </source>
</evidence>
<feature type="binding site" evidence="12">
    <location>
        <position position="234"/>
    </location>
    <ligand>
        <name>K(+)</name>
        <dbReference type="ChEBI" id="CHEBI:29103"/>
    </ligand>
</feature>
<feature type="binding site" evidence="12">
    <location>
        <position position="236"/>
    </location>
    <ligand>
        <name>K(+)</name>
        <dbReference type="ChEBI" id="CHEBI:29103"/>
    </ligand>
</feature>
<dbReference type="GeneID" id="93726072"/>
<dbReference type="InterPro" id="IPR002139">
    <property type="entry name" value="Ribo/fructo_kinase"/>
</dbReference>
<feature type="binding site" evidence="12">
    <location>
        <begin position="11"/>
        <end position="13"/>
    </location>
    <ligand>
        <name>substrate</name>
    </ligand>
</feature>
<evidence type="ECO:0000256" key="7">
    <source>
        <dbReference type="ARBA" id="ARBA00022777"/>
    </source>
</evidence>
<evidence type="ECO:0000256" key="11">
    <source>
        <dbReference type="ARBA" id="ARBA00023277"/>
    </source>
</evidence>
<keyword evidence="10 12" id="KW-0630">Potassium</keyword>
<evidence type="ECO:0000313" key="15">
    <source>
        <dbReference type="EMBL" id="RZI03639.1"/>
    </source>
</evidence>
<keyword evidence="17" id="KW-1185">Reference proteome</keyword>
<keyword evidence="9 12" id="KW-0460">Magnesium</keyword>
<comment type="similarity">
    <text evidence="1">Belongs to the carbohydrate kinase pfkB family.</text>
</comment>
<comment type="subunit">
    <text evidence="12">Homodimer.</text>
</comment>
<comment type="pathway">
    <text evidence="12">Carbohydrate metabolism; D-ribose degradation; D-ribose 5-phosphate from beta-D-ribopyranose: step 2/2.</text>
</comment>
<dbReference type="InterPro" id="IPR002173">
    <property type="entry name" value="Carboh/pur_kinase_PfkB_CS"/>
</dbReference>
<keyword evidence="11 12" id="KW-0119">Carbohydrate metabolism</keyword>
<evidence type="ECO:0000256" key="3">
    <source>
        <dbReference type="ARBA" id="ARBA00016943"/>
    </source>
</evidence>
<feature type="binding site" evidence="12">
    <location>
        <begin position="209"/>
        <end position="214"/>
    </location>
    <ligand>
        <name>ATP</name>
        <dbReference type="ChEBI" id="CHEBI:30616"/>
    </ligand>
</feature>
<evidence type="ECO:0000256" key="9">
    <source>
        <dbReference type="ARBA" id="ARBA00022842"/>
    </source>
</evidence>
<dbReference type="GO" id="GO:0004747">
    <property type="term" value="F:ribokinase activity"/>
    <property type="evidence" value="ECO:0007669"/>
    <property type="project" value="UniProtKB-UniRule"/>
</dbReference>
<dbReference type="InterPro" id="IPR029056">
    <property type="entry name" value="Ribokinase-like"/>
</dbReference>
<dbReference type="HAMAP" id="MF_01987">
    <property type="entry name" value="Ribokinase"/>
    <property type="match status" value="1"/>
</dbReference>
<dbReference type="Proteomes" id="UP000293854">
    <property type="component" value="Unassembled WGS sequence"/>
</dbReference>
<dbReference type="Gene3D" id="3.40.1190.20">
    <property type="match status" value="1"/>
</dbReference>
<protein>
    <recommendedName>
        <fullName evidence="3 12">Ribokinase</fullName>
        <shortName evidence="12">RK</shortName>
        <ecNumber evidence="2 12">2.7.1.15</ecNumber>
    </recommendedName>
</protein>
<dbReference type="GO" id="GO:0046872">
    <property type="term" value="F:metal ion binding"/>
    <property type="evidence" value="ECO:0007669"/>
    <property type="project" value="UniProtKB-KW"/>
</dbReference>
<comment type="function">
    <text evidence="12">Catalyzes the phosphorylation of ribose at O-5 in a reaction requiring ATP and magnesium. The resulting D-ribose-5-phosphate can then be used either for sythesis of nucleotides, histidine, and tryptophan, or as a component of the pentose phosphate pathway.</text>
</comment>
<reference evidence="15 16" key="1">
    <citation type="submission" date="2018-11" db="EMBL/GenBank/DDBJ databases">
        <title>Genomic profiling of Staphylococcus species from a Poultry farm system in KwaZulu-Natal, South Africa.</title>
        <authorList>
            <person name="Amoako D.G."/>
            <person name="Somboro A.M."/>
            <person name="Abia A.L.K."/>
            <person name="Bester L.A."/>
            <person name="Essack S.Y."/>
        </authorList>
    </citation>
    <scope>NUCLEOTIDE SEQUENCE [LARGE SCALE GENOMIC DNA]</scope>
    <source>
        <strain evidence="15 16">SA11</strain>
    </source>
</reference>
<dbReference type="PRINTS" id="PR00990">
    <property type="entry name" value="RIBOKINASE"/>
</dbReference>
<feature type="binding site" evidence="12">
    <location>
        <position position="139"/>
    </location>
    <ligand>
        <name>substrate</name>
    </ligand>
</feature>
<feature type="binding site" evidence="12">
    <location>
        <position position="264"/>
    </location>
    <ligand>
        <name>ATP</name>
        <dbReference type="ChEBI" id="CHEBI:30616"/>
    </ligand>
</feature>
<dbReference type="EC" id="2.7.1.15" evidence="2 12"/>
<evidence type="ECO:0000313" key="14">
    <source>
        <dbReference type="EMBL" id="QQS83929.1"/>
    </source>
</evidence>
<dbReference type="OrthoDB" id="9775849at2"/>
<feature type="binding site" evidence="12">
    <location>
        <position position="273"/>
    </location>
    <ligand>
        <name>K(+)</name>
        <dbReference type="ChEBI" id="CHEBI:29103"/>
    </ligand>
</feature>